<feature type="signal peptide" evidence="1">
    <location>
        <begin position="1"/>
        <end position="26"/>
    </location>
</feature>
<keyword evidence="1" id="KW-0732">Signal</keyword>
<evidence type="ECO:0000256" key="1">
    <source>
        <dbReference type="SAM" id="SignalP"/>
    </source>
</evidence>
<protein>
    <recommendedName>
        <fullName evidence="2">DUF7305 domain-containing protein</fullName>
    </recommendedName>
</protein>
<evidence type="ECO:0000313" key="4">
    <source>
        <dbReference type="Proteomes" id="UP000663090"/>
    </source>
</evidence>
<name>A0ABX7N2A6_9BACT</name>
<dbReference type="InterPro" id="IPR055729">
    <property type="entry name" value="DUF7305"/>
</dbReference>
<proteinExistence type="predicted"/>
<dbReference type="EMBL" id="CP071091">
    <property type="protein sequence ID" value="QSQ12837.1"/>
    <property type="molecule type" value="Genomic_DNA"/>
</dbReference>
<feature type="domain" description="DUF7305" evidence="2">
    <location>
        <begin position="242"/>
        <end position="407"/>
    </location>
</feature>
<feature type="chain" id="PRO_5046051824" description="DUF7305 domain-containing protein" evidence="1">
    <location>
        <begin position="27"/>
        <end position="419"/>
    </location>
</feature>
<dbReference type="Pfam" id="PF23981">
    <property type="entry name" value="DUF7305"/>
    <property type="match status" value="1"/>
</dbReference>
<organism evidence="3 4">
    <name type="scientific">Myxococcus landrumensis</name>
    <dbReference type="NCBI Taxonomy" id="2813577"/>
    <lineage>
        <taxon>Bacteria</taxon>
        <taxon>Pseudomonadati</taxon>
        <taxon>Myxococcota</taxon>
        <taxon>Myxococcia</taxon>
        <taxon>Myxococcales</taxon>
        <taxon>Cystobacterineae</taxon>
        <taxon>Myxococcaceae</taxon>
        <taxon>Myxococcus</taxon>
    </lineage>
</organism>
<evidence type="ECO:0000259" key="2">
    <source>
        <dbReference type="Pfam" id="PF23981"/>
    </source>
</evidence>
<reference evidence="3 4" key="1">
    <citation type="submission" date="2021-02" db="EMBL/GenBank/DDBJ databases">
        <title>De Novo genome assembly of isolated myxobacteria.</title>
        <authorList>
            <person name="Stevens D.C."/>
        </authorList>
    </citation>
    <scope>NUCLEOTIDE SEQUENCE [LARGE SCALE GENOMIC DNA]</scope>
    <source>
        <strain evidence="3 4">SCHIC003</strain>
    </source>
</reference>
<keyword evidence="4" id="KW-1185">Reference proteome</keyword>
<dbReference type="Proteomes" id="UP000663090">
    <property type="component" value="Chromosome"/>
</dbReference>
<dbReference type="RefSeq" id="WP_206714549.1">
    <property type="nucleotide sequence ID" value="NZ_CP071091.1"/>
</dbReference>
<evidence type="ECO:0000313" key="3">
    <source>
        <dbReference type="EMBL" id="QSQ12837.1"/>
    </source>
</evidence>
<gene>
    <name evidence="3" type="ORF">JY572_31485</name>
</gene>
<sequence length="419" mass="42454">MTHSWVSSWKPYWKGLVVLGCLSASAACTVRDPVAFITTEDGGGGPVASADGGPKPSSDDLEAFCAATGPMLLVGDSVTGAEVCSGHLAERAFRFALCTCERLSLSATMTTDAFRSSQGLYIPGGEGGSVATNGGVAANDLLKVGGGLSAGGTEGISLGSGLTVGGGLYSGGPLIGNVSAQVTGDAWVRGDVGLASLTVEGKLAVPAGRVMSGAVTASEVRREPVDSVAPCACDEGARLDIRGLIENHARTNHNAAAGLDASTLEGFHGERTLELPCGRFFLTRIEGQGRLNLVVRERTALFVRDSITVGERLSVEVVPPGELDLFIGGDVTVAGQFLLGSPEAPARVRVYSAGTGALVISAGSVLAGNVYAPGAALNISGNAEVFGSVFVRKIESSGGLALHYDEDVLSLGRACASAK</sequence>
<accession>A0ABX7N2A6</accession>